<keyword evidence="1" id="KW-0472">Membrane</keyword>
<reference evidence="3" key="1">
    <citation type="journal article" date="2019" name="Int. J. Syst. Evol. Microbiol.">
        <title>The Global Catalogue of Microorganisms (GCM) 10K type strain sequencing project: providing services to taxonomists for standard genome sequencing and annotation.</title>
        <authorList>
            <consortium name="The Broad Institute Genomics Platform"/>
            <consortium name="The Broad Institute Genome Sequencing Center for Infectious Disease"/>
            <person name="Wu L."/>
            <person name="Ma J."/>
        </authorList>
    </citation>
    <scope>NUCLEOTIDE SEQUENCE [LARGE SCALE GENOMIC DNA]</scope>
    <source>
        <strain evidence="3">CGMCC 1.14993</strain>
    </source>
</reference>
<feature type="transmembrane region" description="Helical" evidence="1">
    <location>
        <begin position="37"/>
        <end position="56"/>
    </location>
</feature>
<accession>A0A8J3AFK0</accession>
<name>A0A8J3AFK0_9BACI</name>
<evidence type="ECO:0000313" key="3">
    <source>
        <dbReference type="Proteomes" id="UP000626244"/>
    </source>
</evidence>
<keyword evidence="1" id="KW-0812">Transmembrane</keyword>
<sequence length="85" mass="10426">MNYFYCYLIIVNILSYTVMGIDKYRARRKLWRIPERILFLLAIIGGSIGSILAMYYFRHKTKHPKFVFGYWIILFIQCVLYFFFF</sequence>
<dbReference type="OrthoDB" id="1698854at2"/>
<gene>
    <name evidence="2" type="ORF">GCM10007380_18060</name>
</gene>
<evidence type="ECO:0000256" key="1">
    <source>
        <dbReference type="SAM" id="Phobius"/>
    </source>
</evidence>
<evidence type="ECO:0000313" key="2">
    <source>
        <dbReference type="EMBL" id="GGI13467.1"/>
    </source>
</evidence>
<feature type="transmembrane region" description="Helical" evidence="1">
    <location>
        <begin position="68"/>
        <end position="84"/>
    </location>
</feature>
<organism evidence="2 3">
    <name type="scientific">Gottfriedia solisilvae</name>
    <dbReference type="NCBI Taxonomy" id="1516104"/>
    <lineage>
        <taxon>Bacteria</taxon>
        <taxon>Bacillati</taxon>
        <taxon>Bacillota</taxon>
        <taxon>Bacilli</taxon>
        <taxon>Bacillales</taxon>
        <taxon>Bacillaceae</taxon>
        <taxon>Gottfriedia</taxon>
    </lineage>
</organism>
<dbReference type="Pfam" id="PF06961">
    <property type="entry name" value="DUF1294"/>
    <property type="match status" value="1"/>
</dbReference>
<protein>
    <submittedName>
        <fullName evidence="2">Membrane protein</fullName>
    </submittedName>
</protein>
<dbReference type="GO" id="GO:0003676">
    <property type="term" value="F:nucleic acid binding"/>
    <property type="evidence" value="ECO:0007669"/>
    <property type="project" value="InterPro"/>
</dbReference>
<dbReference type="InterPro" id="IPR012156">
    <property type="entry name" value="Cold_shock_CspA"/>
</dbReference>
<dbReference type="InterPro" id="IPR010718">
    <property type="entry name" value="DUF1294"/>
</dbReference>
<keyword evidence="3" id="KW-1185">Reference proteome</keyword>
<comment type="caution">
    <text evidence="2">The sequence shown here is derived from an EMBL/GenBank/DDBJ whole genome shotgun (WGS) entry which is preliminary data.</text>
</comment>
<keyword evidence="1" id="KW-1133">Transmembrane helix</keyword>
<dbReference type="AlphaFoldDB" id="A0A8J3AFK0"/>
<dbReference type="EMBL" id="BMHB01000001">
    <property type="protein sequence ID" value="GGI13467.1"/>
    <property type="molecule type" value="Genomic_DNA"/>
</dbReference>
<feature type="transmembrane region" description="Helical" evidence="1">
    <location>
        <begin position="6"/>
        <end position="25"/>
    </location>
</feature>
<dbReference type="Proteomes" id="UP000626244">
    <property type="component" value="Unassembled WGS sequence"/>
</dbReference>
<dbReference type="PIRSF" id="PIRSF002599">
    <property type="entry name" value="Cold_shock_A"/>
    <property type="match status" value="1"/>
</dbReference>
<proteinExistence type="predicted"/>
<dbReference type="RefSeq" id="WP_087998193.1">
    <property type="nucleotide sequence ID" value="NZ_BMHB01000001.1"/>
</dbReference>